<protein>
    <submittedName>
        <fullName evidence="2">Alkaline shock response membrane anchor protein AmaP</fullName>
    </submittedName>
</protein>
<evidence type="ECO:0000313" key="2">
    <source>
        <dbReference type="EMBL" id="QNM14559.1"/>
    </source>
</evidence>
<dbReference type="KEGG" id="fho:H9Q81_06095"/>
<keyword evidence="3" id="KW-1185">Reference proteome</keyword>
<gene>
    <name evidence="2" type="primary">amaP</name>
    <name evidence="2" type="ORF">H9Q81_06095</name>
</gene>
<organism evidence="2 3">
    <name type="scientific">Fusobacterium hominis</name>
    <dbReference type="NCBI Taxonomy" id="2764326"/>
    <lineage>
        <taxon>Bacteria</taxon>
        <taxon>Fusobacteriati</taxon>
        <taxon>Fusobacteriota</taxon>
        <taxon>Fusobacteriia</taxon>
        <taxon>Fusobacteriales</taxon>
        <taxon>Fusobacteriaceae</taxon>
        <taxon>Fusobacterium</taxon>
    </lineage>
</organism>
<accession>A0A7G9GUS7</accession>
<dbReference type="Proteomes" id="UP000515913">
    <property type="component" value="Chromosome"/>
</dbReference>
<name>A0A7G9GUS7_9FUSO</name>
<feature type="transmembrane region" description="Helical" evidence="1">
    <location>
        <begin position="5"/>
        <end position="25"/>
    </location>
</feature>
<keyword evidence="1" id="KW-0472">Membrane</keyword>
<dbReference type="RefSeq" id="WP_101474116.1">
    <property type="nucleotide sequence ID" value="NZ_CP060637.1"/>
</dbReference>
<dbReference type="EMBL" id="CP060637">
    <property type="protein sequence ID" value="QNM14559.1"/>
    <property type="molecule type" value="Genomic_DNA"/>
</dbReference>
<sequence length="188" mass="21450">MFKKFIFFLAWIGIFILSITGIVYVAVPKYFVQFNTYVDTVGYNIIVLIISAIYFIICIVKFCSLFEKTKDYTIKTENGVVYISSDTIATFVKEKLAADRNISNAKIDTYKSGNKFNVQIKLDMISEGAVSGELEQIQRDIKNDLMREMGIDVGKVQVKISKLSLKKSYDKTKNNYDDFSNSSNNENN</sequence>
<keyword evidence="1" id="KW-0812">Transmembrane</keyword>
<dbReference type="AlphaFoldDB" id="A0A7G9GUS7"/>
<feature type="transmembrane region" description="Helical" evidence="1">
    <location>
        <begin position="45"/>
        <end position="66"/>
    </location>
</feature>
<evidence type="ECO:0000256" key="1">
    <source>
        <dbReference type="SAM" id="Phobius"/>
    </source>
</evidence>
<dbReference type="NCBIfam" id="NF033218">
    <property type="entry name" value="anchor_AmaP"/>
    <property type="match status" value="1"/>
</dbReference>
<reference evidence="2 3" key="1">
    <citation type="submission" date="2020-08" db="EMBL/GenBank/DDBJ databases">
        <authorList>
            <person name="Liu C."/>
            <person name="Sun Q."/>
        </authorList>
    </citation>
    <scope>NUCLEOTIDE SEQUENCE [LARGE SCALE GENOMIC DNA]</scope>
    <source>
        <strain evidence="2 3">NSJ-57</strain>
    </source>
</reference>
<keyword evidence="1" id="KW-1133">Transmembrane helix</keyword>
<proteinExistence type="predicted"/>
<evidence type="ECO:0000313" key="3">
    <source>
        <dbReference type="Proteomes" id="UP000515913"/>
    </source>
</evidence>